<comment type="caution">
    <text evidence="1">The sequence shown here is derived from an EMBL/GenBank/DDBJ whole genome shotgun (WGS) entry which is preliminary data.</text>
</comment>
<reference evidence="2" key="1">
    <citation type="submission" date="2015-08" db="EMBL/GenBank/DDBJ databases">
        <title>Fjat-14210 dsm16467.</title>
        <authorList>
            <person name="Liu B."/>
            <person name="Wang J."/>
            <person name="Zhu Y."/>
            <person name="Liu G."/>
            <person name="Chen Q."/>
            <person name="Chen Z."/>
            <person name="Lan J."/>
            <person name="Che J."/>
            <person name="Ge C."/>
            <person name="Shi H."/>
            <person name="Pan Z."/>
            <person name="Liu X."/>
        </authorList>
    </citation>
    <scope>NUCLEOTIDE SEQUENCE [LARGE SCALE GENOMIC DNA]</scope>
    <source>
        <strain evidence="2">DSM 16467</strain>
    </source>
</reference>
<accession>A0A0M0LI62</accession>
<evidence type="ECO:0000313" key="2">
    <source>
        <dbReference type="Proteomes" id="UP000037558"/>
    </source>
</evidence>
<dbReference type="Proteomes" id="UP000037558">
    <property type="component" value="Unassembled WGS sequence"/>
</dbReference>
<dbReference type="RefSeq" id="WP_053399547.1">
    <property type="nucleotide sequence ID" value="NZ_LILC01000002.1"/>
</dbReference>
<dbReference type="PATRIC" id="fig|284581.3.peg.479"/>
<dbReference type="EMBL" id="LILC01000002">
    <property type="protein sequence ID" value="KOO50393.1"/>
    <property type="molecule type" value="Genomic_DNA"/>
</dbReference>
<sequence>MKISESLQRMEGIYHALHEDCFVYVGTLLHDEITLQPNHLKELRVLVEHLKSTDLYNTLLLNAILNLVDYDQPIYQLSVLRPITLDGYEEKIDVLYHEKVSIEKELQKIYQNQRKRLLRESREPLAKLSRLLEQLLYAKEPVG</sequence>
<gene>
    <name evidence="1" type="ORF">AMD01_01145</name>
</gene>
<protein>
    <submittedName>
        <fullName evidence="1">Uncharacterized protein</fullName>
    </submittedName>
</protein>
<dbReference type="AlphaFoldDB" id="A0A0M0LI62"/>
<dbReference type="OrthoDB" id="2888459at2"/>
<evidence type="ECO:0000313" key="1">
    <source>
        <dbReference type="EMBL" id="KOO50393.1"/>
    </source>
</evidence>
<organism evidence="1 2">
    <name type="scientific">Priestia koreensis</name>
    <dbReference type="NCBI Taxonomy" id="284581"/>
    <lineage>
        <taxon>Bacteria</taxon>
        <taxon>Bacillati</taxon>
        <taxon>Bacillota</taxon>
        <taxon>Bacilli</taxon>
        <taxon>Bacillales</taxon>
        <taxon>Bacillaceae</taxon>
        <taxon>Priestia</taxon>
    </lineage>
</organism>
<dbReference type="STRING" id="284581.AMD01_01145"/>
<proteinExistence type="predicted"/>
<keyword evidence="2" id="KW-1185">Reference proteome</keyword>
<name>A0A0M0LI62_9BACI</name>